<name>A0A6N2MQ56_SALVM</name>
<reference evidence="1" key="1">
    <citation type="submission" date="2019-03" db="EMBL/GenBank/DDBJ databases">
        <authorList>
            <person name="Mank J."/>
            <person name="Almeida P."/>
        </authorList>
    </citation>
    <scope>NUCLEOTIDE SEQUENCE</scope>
    <source>
        <strain evidence="1">78183</strain>
    </source>
</reference>
<evidence type="ECO:0000313" key="1">
    <source>
        <dbReference type="EMBL" id="VFU56514.1"/>
    </source>
</evidence>
<sequence length="79" mass="8850">MKKAPAVDSIIVFNGNTMELLFLKRKLFLLCVAADLGTCSNPNSSKIKSQNHPLKLPSENQDRFYLRLAYIKIKISGVP</sequence>
<accession>A0A6N2MQ56</accession>
<organism evidence="1">
    <name type="scientific">Salix viminalis</name>
    <name type="common">Common osier</name>
    <name type="synonym">Basket willow</name>
    <dbReference type="NCBI Taxonomy" id="40686"/>
    <lineage>
        <taxon>Eukaryota</taxon>
        <taxon>Viridiplantae</taxon>
        <taxon>Streptophyta</taxon>
        <taxon>Embryophyta</taxon>
        <taxon>Tracheophyta</taxon>
        <taxon>Spermatophyta</taxon>
        <taxon>Magnoliopsida</taxon>
        <taxon>eudicotyledons</taxon>
        <taxon>Gunneridae</taxon>
        <taxon>Pentapetalae</taxon>
        <taxon>rosids</taxon>
        <taxon>fabids</taxon>
        <taxon>Malpighiales</taxon>
        <taxon>Salicaceae</taxon>
        <taxon>Saliceae</taxon>
        <taxon>Salix</taxon>
    </lineage>
</organism>
<protein>
    <submittedName>
        <fullName evidence="1">Uncharacterized protein</fullName>
    </submittedName>
</protein>
<dbReference type="EMBL" id="CAADRP010001929">
    <property type="protein sequence ID" value="VFU56514.1"/>
    <property type="molecule type" value="Genomic_DNA"/>
</dbReference>
<gene>
    <name evidence="1" type="ORF">SVIM_LOCUS405621</name>
</gene>
<proteinExistence type="predicted"/>
<dbReference type="AlphaFoldDB" id="A0A6N2MQ56"/>